<gene>
    <name evidence="2" type="ORF">UC7_01247</name>
</gene>
<dbReference type="eggNOG" id="ENOG5032RT3">
    <property type="taxonomic scope" value="Bacteria"/>
</dbReference>
<feature type="transmembrane region" description="Helical" evidence="1">
    <location>
        <begin position="40"/>
        <end position="62"/>
    </location>
</feature>
<keyword evidence="1" id="KW-1133">Transmembrane helix</keyword>
<dbReference type="STRING" id="317735.RU98_GL002631"/>
<dbReference type="EMBL" id="AJAU01000015">
    <property type="protein sequence ID" value="EOL46575.1"/>
    <property type="molecule type" value="Genomic_DNA"/>
</dbReference>
<protein>
    <submittedName>
        <fullName evidence="2">Uncharacterized protein</fullName>
    </submittedName>
</protein>
<reference evidence="2 3" key="1">
    <citation type="submission" date="2013-02" db="EMBL/GenBank/DDBJ databases">
        <title>The Genome Sequence of Enterococcus caccae BAA-1240.</title>
        <authorList>
            <consortium name="The Broad Institute Genome Sequencing Platform"/>
            <consortium name="The Broad Institute Genome Sequencing Center for Infectious Disease"/>
            <person name="Earl A.M."/>
            <person name="Gilmore M.S."/>
            <person name="Lebreton F."/>
            <person name="Walker B."/>
            <person name="Young S.K."/>
            <person name="Zeng Q."/>
            <person name="Gargeya S."/>
            <person name="Fitzgerald M."/>
            <person name="Haas B."/>
            <person name="Abouelleil A."/>
            <person name="Alvarado L."/>
            <person name="Arachchi H.M."/>
            <person name="Berlin A.M."/>
            <person name="Chapman S.B."/>
            <person name="Dewar J."/>
            <person name="Goldberg J."/>
            <person name="Griggs A."/>
            <person name="Gujja S."/>
            <person name="Hansen M."/>
            <person name="Howarth C."/>
            <person name="Imamovic A."/>
            <person name="Larimer J."/>
            <person name="McCowan C."/>
            <person name="Murphy C."/>
            <person name="Neiman D."/>
            <person name="Pearson M."/>
            <person name="Priest M."/>
            <person name="Roberts A."/>
            <person name="Saif S."/>
            <person name="Shea T."/>
            <person name="Sisk P."/>
            <person name="Sykes S."/>
            <person name="Wortman J."/>
            <person name="Nusbaum C."/>
            <person name="Birren B."/>
        </authorList>
    </citation>
    <scope>NUCLEOTIDE SEQUENCE [LARGE SCALE GENOMIC DNA]</scope>
    <source>
        <strain evidence="2 3">ATCC BAA-1240</strain>
    </source>
</reference>
<comment type="caution">
    <text evidence="2">The sequence shown here is derived from an EMBL/GenBank/DDBJ whole genome shotgun (WGS) entry which is preliminary data.</text>
</comment>
<organism evidence="2 3">
    <name type="scientific">Enterococcus caccae ATCC BAA-1240</name>
    <dbReference type="NCBI Taxonomy" id="1158612"/>
    <lineage>
        <taxon>Bacteria</taxon>
        <taxon>Bacillati</taxon>
        <taxon>Bacillota</taxon>
        <taxon>Bacilli</taxon>
        <taxon>Lactobacillales</taxon>
        <taxon>Enterococcaceae</taxon>
        <taxon>Enterococcus</taxon>
    </lineage>
</organism>
<keyword evidence="3" id="KW-1185">Reference proteome</keyword>
<evidence type="ECO:0000256" key="1">
    <source>
        <dbReference type="SAM" id="Phobius"/>
    </source>
</evidence>
<dbReference type="PATRIC" id="fig|1158612.3.peg.1234"/>
<evidence type="ECO:0000313" key="3">
    <source>
        <dbReference type="Proteomes" id="UP000013840"/>
    </source>
</evidence>
<dbReference type="AlphaFoldDB" id="R3WXU7"/>
<feature type="transmembrane region" description="Helical" evidence="1">
    <location>
        <begin position="16"/>
        <end position="34"/>
    </location>
</feature>
<evidence type="ECO:0000313" key="2">
    <source>
        <dbReference type="EMBL" id="EOL46575.1"/>
    </source>
</evidence>
<name>R3WXU7_9ENTE</name>
<proteinExistence type="predicted"/>
<accession>R3WXU7</accession>
<dbReference type="Proteomes" id="UP000013840">
    <property type="component" value="Unassembled WGS sequence"/>
</dbReference>
<keyword evidence="1" id="KW-0472">Membrane</keyword>
<keyword evidence="1" id="KW-0812">Transmembrane</keyword>
<sequence length="255" mass="30048">MMRNFVWKGIYVGKKGLLWGIYILFALYICNLVINSQDLGAKLIFGSLGFILLGISILFEYLKNLYEKMIYALTVECDLNKAIELKTRLKKKDLFNGFKQSIIIFDSLLLLDGGKYDTCLEHLHVNQHFFHSTLDYLFIYYHTQMYCYFFLKDEKNLATCLENLFKLKQVKKKRMHHLFSWHEIAGINYFRQGRNKKCLSELDLIDKNRLNNREMTYILYLKAQCLLKLNEQSEGHRLLKEAKALGNTLVVAQVI</sequence>